<feature type="compositionally biased region" description="Polar residues" evidence="1">
    <location>
        <begin position="1398"/>
        <end position="1418"/>
    </location>
</feature>
<dbReference type="InterPro" id="IPR000904">
    <property type="entry name" value="Sec7_dom"/>
</dbReference>
<dbReference type="InterPro" id="IPR029526">
    <property type="entry name" value="PGBD"/>
</dbReference>
<feature type="compositionally biased region" description="Basic and acidic residues" evidence="1">
    <location>
        <begin position="1362"/>
        <end position="1373"/>
    </location>
</feature>
<feature type="region of interest" description="Disordered" evidence="1">
    <location>
        <begin position="44"/>
        <end position="117"/>
    </location>
</feature>
<dbReference type="InterPro" id="IPR032691">
    <property type="entry name" value="Mon2/Sec7/BIG1-like_HUS"/>
</dbReference>
<reference evidence="3" key="1">
    <citation type="submission" date="2020-11" db="EMBL/GenBank/DDBJ databases">
        <authorList>
            <person name="Tran Van P."/>
        </authorList>
    </citation>
    <scope>NUCLEOTIDE SEQUENCE</scope>
</reference>
<feature type="compositionally biased region" description="Polar residues" evidence="1">
    <location>
        <begin position="1381"/>
        <end position="1391"/>
    </location>
</feature>
<proteinExistence type="predicted"/>
<name>A0A7R9H0B4_TIMPO</name>
<dbReference type="Pfam" id="PF23325">
    <property type="entry name" value="TPR_28"/>
    <property type="match status" value="1"/>
</dbReference>
<dbReference type="Gene3D" id="1.10.220.20">
    <property type="match status" value="1"/>
</dbReference>
<dbReference type="GO" id="GO:0012505">
    <property type="term" value="C:endomembrane system"/>
    <property type="evidence" value="ECO:0007669"/>
    <property type="project" value="UniProtKB-ARBA"/>
</dbReference>
<dbReference type="Pfam" id="PF01369">
    <property type="entry name" value="Sec7"/>
    <property type="match status" value="1"/>
</dbReference>
<feature type="compositionally biased region" description="Polar residues" evidence="1">
    <location>
        <begin position="83"/>
        <end position="103"/>
    </location>
</feature>
<dbReference type="Pfam" id="PF13843">
    <property type="entry name" value="DDE_Tnp_1_7"/>
    <property type="match status" value="1"/>
</dbReference>
<dbReference type="GO" id="GO:0016192">
    <property type="term" value="P:vesicle-mediated transport"/>
    <property type="evidence" value="ECO:0007669"/>
    <property type="project" value="UniProtKB-ARBA"/>
</dbReference>
<dbReference type="InterPro" id="IPR023394">
    <property type="entry name" value="Sec7_C_sf"/>
</dbReference>
<dbReference type="GO" id="GO:0005737">
    <property type="term" value="C:cytoplasm"/>
    <property type="evidence" value="ECO:0007669"/>
    <property type="project" value="UniProtKB-ARBA"/>
</dbReference>
<dbReference type="GO" id="GO:0005085">
    <property type="term" value="F:guanyl-nucleotide exchange factor activity"/>
    <property type="evidence" value="ECO:0007669"/>
    <property type="project" value="InterPro"/>
</dbReference>
<dbReference type="PANTHER" id="PTHR10663">
    <property type="entry name" value="GUANYL-NUCLEOTIDE EXCHANGE FACTOR"/>
    <property type="match status" value="1"/>
</dbReference>
<dbReference type="SUPFAM" id="SSF48425">
    <property type="entry name" value="Sec7 domain"/>
    <property type="match status" value="1"/>
</dbReference>
<evidence type="ECO:0000313" key="3">
    <source>
        <dbReference type="EMBL" id="CAD7403116.1"/>
    </source>
</evidence>
<feature type="domain" description="SEC7" evidence="2">
    <location>
        <begin position="455"/>
        <end position="636"/>
    </location>
</feature>
<protein>
    <recommendedName>
        <fullName evidence="2">SEC7 domain-containing protein</fullName>
    </recommendedName>
</protein>
<dbReference type="SMART" id="SM00222">
    <property type="entry name" value="Sec7"/>
    <property type="match status" value="1"/>
</dbReference>
<feature type="region of interest" description="Disordered" evidence="1">
    <location>
        <begin position="1506"/>
        <end position="1558"/>
    </location>
</feature>
<dbReference type="CDD" id="cd00171">
    <property type="entry name" value="Sec7"/>
    <property type="match status" value="1"/>
</dbReference>
<dbReference type="InterPro" id="IPR035999">
    <property type="entry name" value="Sec7_dom_sf"/>
</dbReference>
<dbReference type="EMBL" id="OD001774">
    <property type="protein sequence ID" value="CAD7403116.1"/>
    <property type="molecule type" value="Genomic_DNA"/>
</dbReference>
<evidence type="ECO:0000259" key="2">
    <source>
        <dbReference type="PROSITE" id="PS50190"/>
    </source>
</evidence>
<dbReference type="GO" id="GO:0032012">
    <property type="term" value="P:regulation of ARF protein signal transduction"/>
    <property type="evidence" value="ECO:0007669"/>
    <property type="project" value="InterPro"/>
</dbReference>
<evidence type="ECO:0000256" key="1">
    <source>
        <dbReference type="SAM" id="MobiDB-lite"/>
    </source>
</evidence>
<organism evidence="3">
    <name type="scientific">Timema poppense</name>
    <name type="common">Walking stick</name>
    <dbReference type="NCBI Taxonomy" id="170557"/>
    <lineage>
        <taxon>Eukaryota</taxon>
        <taxon>Metazoa</taxon>
        <taxon>Ecdysozoa</taxon>
        <taxon>Arthropoda</taxon>
        <taxon>Hexapoda</taxon>
        <taxon>Insecta</taxon>
        <taxon>Pterygota</taxon>
        <taxon>Neoptera</taxon>
        <taxon>Polyneoptera</taxon>
        <taxon>Phasmatodea</taxon>
        <taxon>Timematodea</taxon>
        <taxon>Timematoidea</taxon>
        <taxon>Timematidae</taxon>
        <taxon>Timema</taxon>
    </lineage>
</organism>
<dbReference type="PROSITE" id="PS50190">
    <property type="entry name" value="SEC7"/>
    <property type="match status" value="1"/>
</dbReference>
<sequence>MIVPIEDPTSPALEVSLSSHLRATHLATTPVTPAGNIVDMQGAIHQGTPLSGDEQGSPKSGDEPETLNLCEALQEGGEDAGTTHPSPTNVGKELVSSQESSVTDIKRCPTVSDDNPQALTAPQPVVEQECNVMELSQPKPSLVVTVEEEQSSVSSSRVGSVEDVSVATTEESKVVDTLEGHEYINPQGVRFSRDIGQDVSQPLVPYGVVCVRELLRFLISLCNPLDKQNTETMVHMGLTLLTVALEVGADSIGQYGSLLVLVRDEMCRNLFSLLNTERLSIFAADLQVSFLLFESLRTHLKFQLELYLTRLIDIVVSDSPKVGYELREIALESVVQLWRIPGLVTELYLNYDCDLYCPNLFEDLTKLLSKNAFPVSGLYNTHLLSLDALLTIIDSIESHCHSRILNNQGQDSKSGEAEGDSSQTLAVTFPNYDGPSFVARSGRQKVSENIPSHEQLMAIKHKKKLLSTGTEHFNAKPKKGIQFLQEHHLLSTPLDPAEVVHFLRENPHLDKKMIGEFISNRANLLVLDAFVKSFDFSEMRIDEALRLYLETFRLPGESPLISLIMEHFAEHWHVDAAFTLAYAVIMLNVDQHNYNVKRQNNPMTVEEFKRNLKKVNGGEDFDSDMLDDIYVAIKSDEIVMPAEQTGLVRDNYQWKVLLRRGAGKDGVFVHAPNGLYDHDLFSLIWGPTVAALSFVFDKSNDTAIYQKAIAGFRKCAMISAHYSMSNDFDNLVISLCKFTTLLNSPETPDALTVAFGSNPKARLAAKTVFNLAHRHGDILRDGWRNVLECVLQLYRCKLLPKVLIEADDFIDISGKILLLREETPSQKTETGLFSSLYSYIALGASEPASQKGPSLEDQESIHQARQCVKECHLEQLITESKFLRLDSLQELVKALIFASHGPDSHVSSGMAYDEDSVVFFLELLLKVVIQNRPEEIQKYLCESDSDVTDDEDFELPTNIVVNDGSEYNSECESDENEDIIRNTYTWEWKNENNRDDHGDMLASEAVVMNLSEPLLNQGYAIHTDNWYSSPTLFRLLLDNKTYALGTVRKHRKNMPAAVVSKKLTAGEVVHQSSNNILCLKWQDKKDVLMLSTMHDSSLMTDTGKTKRVKRKVGGRVQVEEAQVVKPQVVIDYNNAMGGVDRQDQTLTGKRESFTEFRLNFVEQILEHVTLPQYPSRGRPSLGPSPLRLQTKNWAHFVMKIPPTATKANPTKRCFVCAQKKVRSETVWQCEKDRVSSIWPSVRDHMYSLVMGAAAADHHFLMERSIVGLLRLAVRLMRREDMSPIVWLSIVLQSLRMLLLLKPVTLSRVARQIAYGLYELLKTSAANIHSQEDWAIIFTLLACVGAGAPPPRLVSETAGEQAAKSDGDLPRDVDSGLGNERGYTSDSELSKVTTKHNRQQQGADSTLSSRPTSPELSPNSGGGWILVGKEGDIQPLQVQGPRTVNQYTIVPLERELLPHDPFALLKCCESLAFLVRDVAHITPYNFENCVHCIRTFVEATLITADKHNGPKKGSAVPPKESKPRKKSSSRRKEESVGAKPRNSQSMSNPYDADESDSEEVPSGYHQVFKLLSLVSFLRTCTGRSNHPPYCLDQAHSPCSLSCDAFPTVVSAKENSTSCWPAWRPLSLTFSQTNETLPFLLLDKARQQRRVYNTSNFVGTPFTIPISHRDSRCRDYFLPPTATPVLPELPPYTPRLSPLAGPRHWQFHEMLLDLMHTLHTRTAQIFKWWAEENGETDVTSLWVQGWCPLLQGIARLCCDARRQVRTSAITYLQRALLVHDLQTLTANEWESCFNKVLFPLLAKLLEPINPQDFSGVEETRMRAATLLSKVFLHHLTPLLYLPTFTALWLTILDFMDKYMHVDQSDLLFEAIPESLKNIILVMDSARVFSSSEGGYSPLWTITWDRIETFLPTLREELFKSHPSVETQAKTISRPDENQGPPPLQEPQIVVNPVCYSDPSTNLIAAGAAGSFGLSISPVSSSASIVEANSIGSSTFLPGCEPAATYGADSPVETLPPISSFHCRPPQGVVLLQQPPITYSHVTQQDKSPNLSGSSVDFNATENEDQHVMINLSNGQESHHLVEEPLPEARYDYYENAEGFQGISPDEPLNTVRRGPGRPRILWTGRLGRPPRVYAMANHVVKDNFVFLSEVPVARAMTNKDSTRMDMTTSPVEGLYLQTSPDLDEVAASNHSLPHPPLYLQDPPVSLYSSVTTTVPVPLESQGVIIPSHYFSQDPPGAVSTTNFTVCVAGSHLN</sequence>
<dbReference type="PANTHER" id="PTHR10663:SF388">
    <property type="entry name" value="GOLGI-SPECIFIC BREFELDIN A-RESISTANCE GUANINE NUCLEOTIDE EXCHANGE FACTOR 1"/>
    <property type="match status" value="1"/>
</dbReference>
<feature type="region of interest" description="Disordered" evidence="1">
    <location>
        <begin position="1353"/>
        <end position="1423"/>
    </location>
</feature>
<dbReference type="Pfam" id="PF12783">
    <property type="entry name" value="Sec7-like_HUS"/>
    <property type="match status" value="1"/>
</dbReference>
<dbReference type="InterPro" id="IPR056604">
    <property type="entry name" value="GBF1-like_TPR"/>
</dbReference>
<gene>
    <name evidence="3" type="ORF">TPSB3V08_LOCUS3900</name>
</gene>
<dbReference type="Gene3D" id="1.10.1000.11">
    <property type="entry name" value="Arf Nucleotide-binding Site Opener,domain 2"/>
    <property type="match status" value="1"/>
</dbReference>
<accession>A0A7R9H0B4</accession>